<dbReference type="AlphaFoldDB" id="A0A6J4MS51"/>
<sequence>MDPARASRAPEEPPLAAGPAAAPHRALPDPVAAAVDRTLRYVQGWVDGGAGASDAGELAEWERELLLGEWDPGARLPLAVLARELTDPAGADRERVAWACLCVTEWALESGAVGPGLAFAEAAARAWPDQGRYAWAAGRLLRAHGREADAESWLRRAAQLAERAGDWEGQARSLAELVGSE</sequence>
<evidence type="ECO:0000256" key="1">
    <source>
        <dbReference type="SAM" id="MobiDB-lite"/>
    </source>
</evidence>
<feature type="region of interest" description="Disordered" evidence="1">
    <location>
        <begin position="1"/>
        <end position="26"/>
    </location>
</feature>
<feature type="compositionally biased region" description="Low complexity" evidence="1">
    <location>
        <begin position="14"/>
        <end position="25"/>
    </location>
</feature>
<dbReference type="EMBL" id="CADCTW010000227">
    <property type="protein sequence ID" value="CAA9367322.1"/>
    <property type="molecule type" value="Genomic_DNA"/>
</dbReference>
<protein>
    <submittedName>
        <fullName evidence="2">Uncharacterized protein</fullName>
    </submittedName>
</protein>
<proteinExistence type="predicted"/>
<name>A0A6J4MS51_9BACT</name>
<reference evidence="2" key="1">
    <citation type="submission" date="2020-02" db="EMBL/GenBank/DDBJ databases">
        <authorList>
            <person name="Meier V. D."/>
        </authorList>
    </citation>
    <scope>NUCLEOTIDE SEQUENCE</scope>
    <source>
        <strain evidence="2">AVDCRST_MAG68</strain>
    </source>
</reference>
<organism evidence="2">
    <name type="scientific">uncultured Gemmatimonadota bacterium</name>
    <dbReference type="NCBI Taxonomy" id="203437"/>
    <lineage>
        <taxon>Bacteria</taxon>
        <taxon>Pseudomonadati</taxon>
        <taxon>Gemmatimonadota</taxon>
        <taxon>environmental samples</taxon>
    </lineage>
</organism>
<accession>A0A6J4MS51</accession>
<evidence type="ECO:0000313" key="2">
    <source>
        <dbReference type="EMBL" id="CAA9367322.1"/>
    </source>
</evidence>
<gene>
    <name evidence="2" type="ORF">AVDCRST_MAG68-4987</name>
</gene>